<organism evidence="1 2">
    <name type="scientific">Synechococcus phage Bellamy</name>
    <dbReference type="NCBI Taxonomy" id="2023996"/>
    <lineage>
        <taxon>Viruses</taxon>
        <taxon>Duplodnaviria</taxon>
        <taxon>Heunggongvirae</taxon>
        <taxon>Uroviricota</taxon>
        <taxon>Caudoviricetes</taxon>
        <taxon>Pantevenvirales</taxon>
        <taxon>Kyanoviridae</taxon>
        <taxon>Bellamyvirus</taxon>
        <taxon>Bellamyvirus bellamy</taxon>
    </lineage>
</organism>
<dbReference type="KEGG" id="vg:54981392"/>
<accession>A0A222YVL4</accession>
<keyword evidence="2" id="KW-1185">Reference proteome</keyword>
<evidence type="ECO:0000313" key="1">
    <source>
        <dbReference type="EMBL" id="ASR76107.1"/>
    </source>
</evidence>
<evidence type="ECO:0000313" key="2">
    <source>
        <dbReference type="Proteomes" id="UP000221247"/>
    </source>
</evidence>
<reference evidence="1 2" key="1">
    <citation type="submission" date="2017-06" db="EMBL/GenBank/DDBJ databases">
        <authorList>
            <person name="Kim H.J."/>
            <person name="Triplett B.A."/>
        </authorList>
    </citation>
    <scope>NUCLEOTIDE SEQUENCE [LARGE SCALE GENOMIC DNA]</scope>
</reference>
<dbReference type="Proteomes" id="UP000221247">
    <property type="component" value="Segment"/>
</dbReference>
<gene>
    <name evidence="1" type="primary">62</name>
    <name evidence="1" type="ORF">PBI_BELLAMY_62</name>
</gene>
<proteinExistence type="predicted"/>
<sequence length="52" mass="6247">MNLTSQEIEYLQYALETMNGWHVARGEQLNTPTVNHKELQRKLQDYYNRLHA</sequence>
<dbReference type="EMBL" id="MF351863">
    <property type="protein sequence ID" value="ASR76107.1"/>
    <property type="molecule type" value="Genomic_DNA"/>
</dbReference>
<protein>
    <submittedName>
        <fullName evidence="1">Uncharacterized protein</fullName>
    </submittedName>
</protein>
<dbReference type="RefSeq" id="YP_009791219.1">
    <property type="nucleotide sequence ID" value="NC_047838.1"/>
</dbReference>
<dbReference type="GeneID" id="54981392"/>
<name>A0A222YVL4_9CAUD</name>